<organism evidence="9 10">
    <name type="scientific">Candidatus Methanocrinis natronophilus</name>
    <dbReference type="NCBI Taxonomy" id="3033396"/>
    <lineage>
        <taxon>Archaea</taxon>
        <taxon>Methanobacteriati</taxon>
        <taxon>Methanobacteriota</taxon>
        <taxon>Stenosarchaea group</taxon>
        <taxon>Methanomicrobia</taxon>
        <taxon>Methanotrichales</taxon>
        <taxon>Methanotrichaceae</taxon>
        <taxon>Methanocrinis</taxon>
    </lineage>
</organism>
<accession>A0ABT5X5Q1</accession>
<gene>
    <name evidence="9" type="ORF">P0O15_02390</name>
</gene>
<comment type="subcellular location">
    <subcellularLocation>
        <location evidence="1">Membrane</location>
    </subcellularLocation>
</comment>
<comment type="caution">
    <text evidence="9">The sequence shown here is derived from an EMBL/GenBank/DDBJ whole genome shotgun (WGS) entry which is preliminary data.</text>
</comment>
<keyword evidence="10" id="KW-1185">Reference proteome</keyword>
<evidence type="ECO:0000256" key="5">
    <source>
        <dbReference type="ARBA" id="ARBA00022989"/>
    </source>
</evidence>
<evidence type="ECO:0000256" key="6">
    <source>
        <dbReference type="ARBA" id="ARBA00023136"/>
    </source>
</evidence>
<dbReference type="Proteomes" id="UP001220010">
    <property type="component" value="Unassembled WGS sequence"/>
</dbReference>
<sequence length="182" mass="19469">MIIDLNYRRISGRLSRPPSALLPAVSLSILSVAGTASGATGPADGELPAEILRLWPYHASLVILGFLLLLWGMTFARRKGPGWLKRHRALGAAGSTVAIAGAVTAFYMVSVASSVHFRVPHAYIGAFIVLLLILTPSFGLLQFKVAAESRGRVRGFHRLLGRALLLLMALNILFGILIVSSS</sequence>
<feature type="domain" description="Cytochrome b561" evidence="8">
    <location>
        <begin position="19"/>
        <end position="182"/>
    </location>
</feature>
<feature type="transmembrane region" description="Helical" evidence="7">
    <location>
        <begin position="122"/>
        <end position="147"/>
    </location>
</feature>
<evidence type="ECO:0000256" key="1">
    <source>
        <dbReference type="ARBA" id="ARBA00004370"/>
    </source>
</evidence>
<keyword evidence="5 7" id="KW-1133">Transmembrane helix</keyword>
<keyword evidence="2" id="KW-0813">Transport</keyword>
<keyword evidence="3 7" id="KW-0812">Transmembrane</keyword>
<evidence type="ECO:0000313" key="10">
    <source>
        <dbReference type="Proteomes" id="UP001220010"/>
    </source>
</evidence>
<feature type="transmembrane region" description="Helical" evidence="7">
    <location>
        <begin position="159"/>
        <end position="179"/>
    </location>
</feature>
<dbReference type="SMART" id="SM00665">
    <property type="entry name" value="B561"/>
    <property type="match status" value="1"/>
</dbReference>
<evidence type="ECO:0000259" key="8">
    <source>
        <dbReference type="PROSITE" id="PS50939"/>
    </source>
</evidence>
<dbReference type="RefSeq" id="WP_316965787.1">
    <property type="nucleotide sequence ID" value="NZ_JARFPK010000006.1"/>
</dbReference>
<reference evidence="9 10" key="1">
    <citation type="submission" date="2023-03" db="EMBL/GenBank/DDBJ databases">
        <title>WGS of Methanotrichaceae archaeon Mx.</title>
        <authorList>
            <person name="Sorokin D.Y."/>
            <person name="Merkel A.Y."/>
        </authorList>
    </citation>
    <scope>NUCLEOTIDE SEQUENCE [LARGE SCALE GENOMIC DNA]</scope>
    <source>
        <strain evidence="9 10">Mx</strain>
    </source>
</reference>
<feature type="transmembrane region" description="Helical" evidence="7">
    <location>
        <begin position="88"/>
        <end position="110"/>
    </location>
</feature>
<evidence type="ECO:0000256" key="4">
    <source>
        <dbReference type="ARBA" id="ARBA00022982"/>
    </source>
</evidence>
<dbReference type="EMBL" id="JARFPK010000006">
    <property type="protein sequence ID" value="MDF0590028.1"/>
    <property type="molecule type" value="Genomic_DNA"/>
</dbReference>
<dbReference type="PROSITE" id="PS50939">
    <property type="entry name" value="CYTOCHROME_B561"/>
    <property type="match status" value="1"/>
</dbReference>
<evidence type="ECO:0000313" key="9">
    <source>
        <dbReference type="EMBL" id="MDF0590028.1"/>
    </source>
</evidence>
<proteinExistence type="predicted"/>
<evidence type="ECO:0000256" key="2">
    <source>
        <dbReference type="ARBA" id="ARBA00022448"/>
    </source>
</evidence>
<evidence type="ECO:0000256" key="3">
    <source>
        <dbReference type="ARBA" id="ARBA00022692"/>
    </source>
</evidence>
<keyword evidence="6 7" id="KW-0472">Membrane</keyword>
<evidence type="ECO:0000256" key="7">
    <source>
        <dbReference type="SAM" id="Phobius"/>
    </source>
</evidence>
<keyword evidence="4" id="KW-0249">Electron transport</keyword>
<dbReference type="Gene3D" id="1.20.120.1770">
    <property type="match status" value="1"/>
</dbReference>
<name>A0ABT5X5Q1_9EURY</name>
<dbReference type="InterPro" id="IPR006593">
    <property type="entry name" value="Cyt_b561/ferric_Rdtase_TM"/>
</dbReference>
<protein>
    <recommendedName>
        <fullName evidence="8">Cytochrome b561 domain-containing protein</fullName>
    </recommendedName>
</protein>
<feature type="transmembrane region" description="Helical" evidence="7">
    <location>
        <begin position="54"/>
        <end position="76"/>
    </location>
</feature>